<organism evidence="3">
    <name type="scientific">freshwater metagenome</name>
    <dbReference type="NCBI Taxonomy" id="449393"/>
    <lineage>
        <taxon>unclassified sequences</taxon>
        <taxon>metagenomes</taxon>
        <taxon>ecological metagenomes</taxon>
    </lineage>
</organism>
<dbReference type="EMBL" id="CAFBQU010000027">
    <property type="protein sequence ID" value="CAB5066071.1"/>
    <property type="molecule type" value="Genomic_DNA"/>
</dbReference>
<dbReference type="Pfam" id="PF12728">
    <property type="entry name" value="HTH_17"/>
    <property type="match status" value="1"/>
</dbReference>
<dbReference type="InterPro" id="IPR041657">
    <property type="entry name" value="HTH_17"/>
</dbReference>
<reference evidence="3" key="1">
    <citation type="submission" date="2020-05" db="EMBL/GenBank/DDBJ databases">
        <authorList>
            <person name="Chiriac C."/>
            <person name="Salcher M."/>
            <person name="Ghai R."/>
            <person name="Kavagutti S V."/>
        </authorList>
    </citation>
    <scope>NUCLEOTIDE SEQUENCE</scope>
</reference>
<dbReference type="AlphaFoldDB" id="A0A6J7UJK1"/>
<dbReference type="InterPro" id="IPR003759">
    <property type="entry name" value="Cbl-bd_cap"/>
</dbReference>
<dbReference type="SUPFAM" id="SSF52242">
    <property type="entry name" value="Cobalamin (vitamin B12)-binding domain"/>
    <property type="match status" value="1"/>
</dbReference>
<proteinExistence type="predicted"/>
<dbReference type="Gene3D" id="3.40.50.280">
    <property type="entry name" value="Cobalamin-binding domain"/>
    <property type="match status" value="1"/>
</dbReference>
<dbReference type="GO" id="GO:0031419">
    <property type="term" value="F:cobalamin binding"/>
    <property type="evidence" value="ECO:0007669"/>
    <property type="project" value="InterPro"/>
</dbReference>
<dbReference type="InterPro" id="IPR006158">
    <property type="entry name" value="Cobalamin-bd"/>
</dbReference>
<protein>
    <submittedName>
        <fullName evidence="3">Unannotated protein</fullName>
    </submittedName>
</protein>
<dbReference type="InterPro" id="IPR036724">
    <property type="entry name" value="Cobalamin-bd_sf"/>
</dbReference>
<dbReference type="PROSITE" id="PS51337">
    <property type="entry name" value="B12_BINDING_NTER"/>
    <property type="match status" value="1"/>
</dbReference>
<feature type="domain" description="B12-binding" evidence="1">
    <location>
        <begin position="164"/>
        <end position="285"/>
    </location>
</feature>
<dbReference type="Pfam" id="PF02310">
    <property type="entry name" value="B12-binding"/>
    <property type="match status" value="1"/>
</dbReference>
<dbReference type="PROSITE" id="PS51332">
    <property type="entry name" value="B12_BINDING"/>
    <property type="match status" value="1"/>
</dbReference>
<dbReference type="GO" id="GO:0046872">
    <property type="term" value="F:metal ion binding"/>
    <property type="evidence" value="ECO:0007669"/>
    <property type="project" value="InterPro"/>
</dbReference>
<dbReference type="InterPro" id="IPR036594">
    <property type="entry name" value="Meth_synthase_dom"/>
</dbReference>
<sequence>MVAQKVVVESVSAHEMTLHEAAEMLDVHYMTAYRYVRLGLLPAHKAAGTWRVLLSDLRQFQGQNPEPIDVEDSRKKNVLWWERLEARLLAGDGSGAWAVVEAALVAGVSVEDIYTKVLSPAMVSIGDQWARGDLEIYYEHQASAIVGRIMGRLGPRFVGRGRTKGSIVVGAPQGERHGLVVSMVADLLRQRGWEVFDLGADLPAQSFIAAVKNTPDVVAACVSVTSPSARDAACELIAALREASGDAVPIYVGGAAVLSAPDAEELGAHGWASNVDVLVGLLEQG</sequence>
<dbReference type="Gene3D" id="1.10.1240.10">
    <property type="entry name" value="Methionine synthase domain"/>
    <property type="match status" value="1"/>
</dbReference>
<dbReference type="Pfam" id="PF02607">
    <property type="entry name" value="B12-binding_2"/>
    <property type="match status" value="1"/>
</dbReference>
<evidence type="ECO:0000313" key="3">
    <source>
        <dbReference type="EMBL" id="CAB5066071.1"/>
    </source>
</evidence>
<evidence type="ECO:0000259" key="2">
    <source>
        <dbReference type="PROSITE" id="PS51337"/>
    </source>
</evidence>
<dbReference type="InterPro" id="IPR009061">
    <property type="entry name" value="DNA-bd_dom_put_sf"/>
</dbReference>
<dbReference type="SUPFAM" id="SSF46955">
    <property type="entry name" value="Putative DNA-binding domain"/>
    <property type="match status" value="1"/>
</dbReference>
<accession>A0A6J7UJK1</accession>
<gene>
    <name evidence="3" type="ORF">UFOPK4347_01086</name>
</gene>
<feature type="domain" description="B12-binding N-terminal" evidence="2">
    <location>
        <begin position="71"/>
        <end position="165"/>
    </location>
</feature>
<evidence type="ECO:0000259" key="1">
    <source>
        <dbReference type="PROSITE" id="PS51332"/>
    </source>
</evidence>
<name>A0A6J7UJK1_9ZZZZ</name>